<evidence type="ECO:0000313" key="1">
    <source>
        <dbReference type="EMBL" id="GAK34955.1"/>
    </source>
</evidence>
<protein>
    <submittedName>
        <fullName evidence="1">Beta-hexosaminidase</fullName>
    </submittedName>
</protein>
<evidence type="ECO:0000313" key="2">
    <source>
        <dbReference type="Proteomes" id="UP000027601"/>
    </source>
</evidence>
<dbReference type="AlphaFoldDB" id="A0A069CXT3"/>
<dbReference type="InterPro" id="IPR036962">
    <property type="entry name" value="Glyco_hydro_3_N_sf"/>
</dbReference>
<dbReference type="GO" id="GO:0004553">
    <property type="term" value="F:hydrolase activity, hydrolyzing O-glycosyl compounds"/>
    <property type="evidence" value="ECO:0007669"/>
    <property type="project" value="InterPro"/>
</dbReference>
<proteinExistence type="predicted"/>
<dbReference type="GO" id="GO:0005975">
    <property type="term" value="P:carbohydrate metabolic process"/>
    <property type="evidence" value="ECO:0007669"/>
    <property type="project" value="InterPro"/>
</dbReference>
<reference evidence="1 2" key="1">
    <citation type="journal article" date="2015" name="Microbes Environ.">
        <title>Distribution and evolution of nitrogen fixation genes in the phylum bacteroidetes.</title>
        <authorList>
            <person name="Inoue J."/>
            <person name="Oshima K."/>
            <person name="Suda W."/>
            <person name="Sakamoto M."/>
            <person name="Iino T."/>
            <person name="Noda S."/>
            <person name="Hongoh Y."/>
            <person name="Hattori M."/>
            <person name="Ohkuma M."/>
        </authorList>
    </citation>
    <scope>NUCLEOTIDE SEQUENCE [LARGE SCALE GENOMIC DNA]</scope>
    <source>
        <strain evidence="1 2">JCM 15093</strain>
    </source>
</reference>
<dbReference type="eggNOG" id="COG1472">
    <property type="taxonomic scope" value="Bacteria"/>
</dbReference>
<accession>A0A069CXT3</accession>
<dbReference type="Proteomes" id="UP000027601">
    <property type="component" value="Unassembled WGS sequence"/>
</dbReference>
<gene>
    <name evidence="1" type="ORF">JCM15093_28</name>
</gene>
<dbReference type="Gene3D" id="3.20.20.300">
    <property type="entry name" value="Glycoside hydrolase, family 3, N-terminal domain"/>
    <property type="match status" value="1"/>
</dbReference>
<comment type="caution">
    <text evidence="1">The sequence shown here is derived from an EMBL/GenBank/DDBJ whole genome shotgun (WGS) entry which is preliminary data.</text>
</comment>
<keyword evidence="2" id="KW-1185">Reference proteome</keyword>
<name>A0A069CXT3_9BACE</name>
<organism evidence="1 2">
    <name type="scientific">Bacteroides graminisolvens DSM 19988 = JCM 15093</name>
    <dbReference type="NCBI Taxonomy" id="1121097"/>
    <lineage>
        <taxon>Bacteria</taxon>
        <taxon>Pseudomonadati</taxon>
        <taxon>Bacteroidota</taxon>
        <taxon>Bacteroidia</taxon>
        <taxon>Bacteroidales</taxon>
        <taxon>Bacteroidaceae</taxon>
        <taxon>Bacteroides</taxon>
    </lineage>
</organism>
<sequence>MLFSGGKLDNQALLTNQAQKMADVPLMITFDGEWGLSMRLRGTPVFPKTWY</sequence>
<dbReference type="EMBL" id="BAJS01000001">
    <property type="protein sequence ID" value="GAK34955.1"/>
    <property type="molecule type" value="Genomic_DNA"/>
</dbReference>